<feature type="signal peptide" evidence="3">
    <location>
        <begin position="1"/>
        <end position="20"/>
    </location>
</feature>
<evidence type="ECO:0000259" key="4">
    <source>
        <dbReference type="PROSITE" id="PS50026"/>
    </source>
</evidence>
<sequence length="186" mass="21058">MMPKMLRYFVPFLLTACTLAVPRLNKSCVNGELDGERCFCKDGWTGVKCHRRMNCDGYERSTNGSCIECAEGWTGPDCDAIDCNEHGNPNYDFTSCRCEKPYSGQFCEKFSTKDIYSYYNNLASKTGAIGVIFCIPLLVIYATCDRYAKKRQRERVEKHLTGTMISHPDKAVDRNAIATLLHSDDE</sequence>
<feature type="transmembrane region" description="Helical" evidence="2">
    <location>
        <begin position="126"/>
        <end position="144"/>
    </location>
</feature>
<dbReference type="Gene3D" id="2.10.25.10">
    <property type="entry name" value="Laminin"/>
    <property type="match status" value="1"/>
</dbReference>
<feature type="disulfide bond" evidence="1">
    <location>
        <begin position="98"/>
        <end position="107"/>
    </location>
</feature>
<keyword evidence="2" id="KW-1133">Transmembrane helix</keyword>
<keyword evidence="2" id="KW-0812">Transmembrane</keyword>
<feature type="domain" description="EGF-like" evidence="4">
    <location>
        <begin position="74"/>
        <end position="108"/>
    </location>
</feature>
<keyword evidence="6" id="KW-1185">Reference proteome</keyword>
<comment type="caution">
    <text evidence="1">Lacks conserved residue(s) required for the propagation of feature annotation.</text>
</comment>
<protein>
    <recommendedName>
        <fullName evidence="4">EGF-like domain-containing protein</fullName>
    </recommendedName>
</protein>
<dbReference type="InterPro" id="IPR000742">
    <property type="entry name" value="EGF"/>
</dbReference>
<evidence type="ECO:0000256" key="3">
    <source>
        <dbReference type="SAM" id="SignalP"/>
    </source>
</evidence>
<evidence type="ECO:0000313" key="5">
    <source>
        <dbReference type="EMBL" id="KAK6743781.1"/>
    </source>
</evidence>
<evidence type="ECO:0000256" key="1">
    <source>
        <dbReference type="PROSITE-ProRule" id="PRU00076"/>
    </source>
</evidence>
<dbReference type="EMBL" id="JAVFWL010000003">
    <property type="protein sequence ID" value="KAK6743781.1"/>
    <property type="molecule type" value="Genomic_DNA"/>
</dbReference>
<dbReference type="PROSITE" id="PS00022">
    <property type="entry name" value="EGF_1"/>
    <property type="match status" value="2"/>
</dbReference>
<dbReference type="Proteomes" id="UP001303046">
    <property type="component" value="Unassembled WGS sequence"/>
</dbReference>
<comment type="caution">
    <text evidence="5">The sequence shown here is derived from an EMBL/GenBank/DDBJ whole genome shotgun (WGS) entry which is preliminary data.</text>
</comment>
<accession>A0ABR1CZP1</accession>
<keyword evidence="1" id="KW-0245">EGF-like domain</keyword>
<name>A0ABR1CZP1_NECAM</name>
<evidence type="ECO:0000313" key="6">
    <source>
        <dbReference type="Proteomes" id="UP001303046"/>
    </source>
</evidence>
<reference evidence="5 6" key="1">
    <citation type="submission" date="2023-08" db="EMBL/GenBank/DDBJ databases">
        <title>A Necator americanus chromosomal reference genome.</title>
        <authorList>
            <person name="Ilik V."/>
            <person name="Petrzelkova K.J."/>
            <person name="Pardy F."/>
            <person name="Fuh T."/>
            <person name="Niatou-Singa F.S."/>
            <person name="Gouil Q."/>
            <person name="Baker L."/>
            <person name="Ritchie M.E."/>
            <person name="Jex A.R."/>
            <person name="Gazzola D."/>
            <person name="Li H."/>
            <person name="Toshio Fujiwara R."/>
            <person name="Zhan B."/>
            <person name="Aroian R.V."/>
            <person name="Pafco B."/>
            <person name="Schwarz E.M."/>
        </authorList>
    </citation>
    <scope>NUCLEOTIDE SEQUENCE [LARGE SCALE GENOMIC DNA]</scope>
    <source>
        <strain evidence="5 6">Aroian</strain>
        <tissue evidence="5">Whole animal</tissue>
    </source>
</reference>
<dbReference type="PROSITE" id="PS50026">
    <property type="entry name" value="EGF_3"/>
    <property type="match status" value="1"/>
</dbReference>
<dbReference type="PROSITE" id="PS01186">
    <property type="entry name" value="EGF_2"/>
    <property type="match status" value="2"/>
</dbReference>
<evidence type="ECO:0000256" key="2">
    <source>
        <dbReference type="SAM" id="Phobius"/>
    </source>
</evidence>
<feature type="chain" id="PRO_5046620091" description="EGF-like domain-containing protein" evidence="3">
    <location>
        <begin position="21"/>
        <end position="186"/>
    </location>
</feature>
<proteinExistence type="predicted"/>
<gene>
    <name evidence="5" type="primary">Necator_chrIII.g11601</name>
    <name evidence="5" type="ORF">RB195_010836</name>
</gene>
<organism evidence="5 6">
    <name type="scientific">Necator americanus</name>
    <name type="common">Human hookworm</name>
    <dbReference type="NCBI Taxonomy" id="51031"/>
    <lineage>
        <taxon>Eukaryota</taxon>
        <taxon>Metazoa</taxon>
        <taxon>Ecdysozoa</taxon>
        <taxon>Nematoda</taxon>
        <taxon>Chromadorea</taxon>
        <taxon>Rhabditida</taxon>
        <taxon>Rhabditina</taxon>
        <taxon>Rhabditomorpha</taxon>
        <taxon>Strongyloidea</taxon>
        <taxon>Ancylostomatidae</taxon>
        <taxon>Bunostominae</taxon>
        <taxon>Necator</taxon>
    </lineage>
</organism>
<keyword evidence="1" id="KW-1015">Disulfide bond</keyword>
<keyword evidence="2" id="KW-0472">Membrane</keyword>
<keyword evidence="3" id="KW-0732">Signal</keyword>